<keyword evidence="8" id="KW-0966">Cell projection</keyword>
<keyword evidence="4" id="KW-0853">WD repeat</keyword>
<evidence type="ECO:0000256" key="1">
    <source>
        <dbReference type="ARBA" id="ARBA00004138"/>
    </source>
</evidence>
<evidence type="ECO:0000256" key="8">
    <source>
        <dbReference type="ARBA" id="ARBA00023273"/>
    </source>
</evidence>
<keyword evidence="7" id="KW-0206">Cytoskeleton</keyword>
<dbReference type="GO" id="GO:0005930">
    <property type="term" value="C:axoneme"/>
    <property type="evidence" value="ECO:0007669"/>
    <property type="project" value="TreeGrafter"/>
</dbReference>
<evidence type="ECO:0000256" key="6">
    <source>
        <dbReference type="ARBA" id="ARBA00023054"/>
    </source>
</evidence>
<evidence type="ECO:0000256" key="5">
    <source>
        <dbReference type="ARBA" id="ARBA00022737"/>
    </source>
</evidence>
<evidence type="ECO:0000256" key="7">
    <source>
        <dbReference type="ARBA" id="ARBA00023212"/>
    </source>
</evidence>
<name>A0A0L8FH89_OCTBM</name>
<evidence type="ECO:0000313" key="9">
    <source>
        <dbReference type="EMBL" id="KOF63024.1"/>
    </source>
</evidence>
<sequence>MMDKPNFSLLAFAVHQKDKLIALSDKCLHPKIYIYRFPLFLKVTEFEGGGKLECQALLFSPSDYLISISGIPDYELSLW</sequence>
<dbReference type="AlphaFoldDB" id="A0A0L8FH89"/>
<keyword evidence="6" id="KW-0175">Coiled coil</keyword>
<proteinExistence type="predicted"/>
<dbReference type="PANTHER" id="PTHR14885:SF1">
    <property type="entry name" value="CILIA- AND FLAGELLA-ASSOCIATED PROTEIN 43"/>
    <property type="match status" value="1"/>
</dbReference>
<keyword evidence="5" id="KW-0677">Repeat</keyword>
<accession>A0A0L8FH89</accession>
<dbReference type="PANTHER" id="PTHR14885">
    <property type="entry name" value="CILIA- AND FLAGELLA-ASSOCIATED PROTEIN 43-RELATED"/>
    <property type="match status" value="1"/>
</dbReference>
<evidence type="ECO:0008006" key="10">
    <source>
        <dbReference type="Google" id="ProtNLM"/>
    </source>
</evidence>
<evidence type="ECO:0000256" key="4">
    <source>
        <dbReference type="ARBA" id="ARBA00022574"/>
    </source>
</evidence>
<comment type="subcellular location">
    <subcellularLocation>
        <location evidence="1">Cell projection</location>
        <location evidence="1">Cilium</location>
    </subcellularLocation>
    <subcellularLocation>
        <location evidence="2">Cytoplasm</location>
        <location evidence="2">Cytoskeleton</location>
    </subcellularLocation>
</comment>
<gene>
    <name evidence="9" type="ORF">OCBIM_22020750mg</name>
</gene>
<organism evidence="9">
    <name type="scientific">Octopus bimaculoides</name>
    <name type="common">California two-spotted octopus</name>
    <dbReference type="NCBI Taxonomy" id="37653"/>
    <lineage>
        <taxon>Eukaryota</taxon>
        <taxon>Metazoa</taxon>
        <taxon>Spiralia</taxon>
        <taxon>Lophotrochozoa</taxon>
        <taxon>Mollusca</taxon>
        <taxon>Cephalopoda</taxon>
        <taxon>Coleoidea</taxon>
        <taxon>Octopodiformes</taxon>
        <taxon>Octopoda</taxon>
        <taxon>Incirrata</taxon>
        <taxon>Octopodidae</taxon>
        <taxon>Octopus</taxon>
    </lineage>
</organism>
<keyword evidence="3" id="KW-0963">Cytoplasm</keyword>
<protein>
    <recommendedName>
        <fullName evidence="10">Cilia- and flagella-associated protein 43</fullName>
    </recommendedName>
</protein>
<evidence type="ECO:0000256" key="2">
    <source>
        <dbReference type="ARBA" id="ARBA00004245"/>
    </source>
</evidence>
<dbReference type="GO" id="GO:0060271">
    <property type="term" value="P:cilium assembly"/>
    <property type="evidence" value="ECO:0007669"/>
    <property type="project" value="TreeGrafter"/>
</dbReference>
<dbReference type="EMBL" id="KQ431824">
    <property type="protein sequence ID" value="KOF63024.1"/>
    <property type="molecule type" value="Genomic_DNA"/>
</dbReference>
<reference evidence="9" key="1">
    <citation type="submission" date="2015-07" db="EMBL/GenBank/DDBJ databases">
        <title>MeaNS - Measles Nucleotide Surveillance Program.</title>
        <authorList>
            <person name="Tran T."/>
            <person name="Druce J."/>
        </authorList>
    </citation>
    <scope>NUCLEOTIDE SEQUENCE</scope>
    <source>
        <strain evidence="9">UCB-OBI-ISO-001</strain>
        <tissue evidence="9">Gonad</tissue>
    </source>
</reference>
<evidence type="ECO:0000256" key="3">
    <source>
        <dbReference type="ARBA" id="ARBA00022490"/>
    </source>
</evidence>